<sequence>MCVGVLIFVSLCWWWWWLPLLMVLLCLCVSSVSVDVFALRAGGFCFSGLWFSSVPLCCCCCCWSLPLPLALFPFTLYSDLTVVQDHGSIGWDWAGDRHRSPS</sequence>
<accession>A0A2M4DL64</accession>
<feature type="transmembrane region" description="Helical" evidence="1">
    <location>
        <begin position="49"/>
        <end position="72"/>
    </location>
</feature>
<reference evidence="2" key="1">
    <citation type="submission" date="2018-01" db="EMBL/GenBank/DDBJ databases">
        <title>An insight into the sialome of Amazonian anophelines.</title>
        <authorList>
            <person name="Ribeiro J.M."/>
            <person name="Scarpassa V."/>
            <person name="Calvo E."/>
        </authorList>
    </citation>
    <scope>NUCLEOTIDE SEQUENCE</scope>
</reference>
<evidence type="ECO:0000256" key="1">
    <source>
        <dbReference type="SAM" id="Phobius"/>
    </source>
</evidence>
<proteinExistence type="predicted"/>
<feature type="transmembrane region" description="Helical" evidence="1">
    <location>
        <begin position="14"/>
        <end position="37"/>
    </location>
</feature>
<keyword evidence="1" id="KW-1133">Transmembrane helix</keyword>
<protein>
    <submittedName>
        <fullName evidence="2">Uncharacterized protein</fullName>
    </submittedName>
</protein>
<name>A0A2M4DL64_ANODA</name>
<dbReference type="AlphaFoldDB" id="A0A2M4DL64"/>
<organism evidence="2">
    <name type="scientific">Anopheles darlingi</name>
    <name type="common">Mosquito</name>
    <dbReference type="NCBI Taxonomy" id="43151"/>
    <lineage>
        <taxon>Eukaryota</taxon>
        <taxon>Metazoa</taxon>
        <taxon>Ecdysozoa</taxon>
        <taxon>Arthropoda</taxon>
        <taxon>Hexapoda</taxon>
        <taxon>Insecta</taxon>
        <taxon>Pterygota</taxon>
        <taxon>Neoptera</taxon>
        <taxon>Endopterygota</taxon>
        <taxon>Diptera</taxon>
        <taxon>Nematocera</taxon>
        <taxon>Culicoidea</taxon>
        <taxon>Culicidae</taxon>
        <taxon>Anophelinae</taxon>
        <taxon>Anopheles</taxon>
    </lineage>
</organism>
<keyword evidence="1" id="KW-0472">Membrane</keyword>
<keyword evidence="1" id="KW-0812">Transmembrane</keyword>
<dbReference type="EMBL" id="GGFL01013680">
    <property type="protein sequence ID" value="MBW77858.1"/>
    <property type="molecule type" value="Transcribed_RNA"/>
</dbReference>
<evidence type="ECO:0000313" key="2">
    <source>
        <dbReference type="EMBL" id="MBW77858.1"/>
    </source>
</evidence>